<comment type="caution">
    <text evidence="4">The sequence shown here is derived from an EMBL/GenBank/DDBJ whole genome shotgun (WGS) entry which is preliminary data.</text>
</comment>
<dbReference type="Pfam" id="PF00874">
    <property type="entry name" value="PRD"/>
    <property type="match status" value="1"/>
</dbReference>
<dbReference type="PANTHER" id="PTHR30185:SF18">
    <property type="entry name" value="TRANSCRIPTIONAL REGULATOR MTLR"/>
    <property type="match status" value="1"/>
</dbReference>
<organism evidence="4 5">
    <name type="scientific">Dolosigranulum pigrum</name>
    <dbReference type="NCBI Taxonomy" id="29394"/>
    <lineage>
        <taxon>Bacteria</taxon>
        <taxon>Bacillati</taxon>
        <taxon>Bacillota</taxon>
        <taxon>Bacilli</taxon>
        <taxon>Lactobacillales</taxon>
        <taxon>Carnobacteriaceae</taxon>
        <taxon>Dolosigranulum</taxon>
    </lineage>
</organism>
<keyword evidence="2" id="KW-0805">Transcription regulation</keyword>
<evidence type="ECO:0000256" key="2">
    <source>
        <dbReference type="ARBA" id="ARBA00023015"/>
    </source>
</evidence>
<dbReference type="EMBL" id="MUYF01000003">
    <property type="protein sequence ID" value="OOL80658.1"/>
    <property type="molecule type" value="Genomic_DNA"/>
</dbReference>
<reference evidence="4 5" key="1">
    <citation type="submission" date="2017-01" db="EMBL/GenBank/DDBJ databases">
        <title>Complete Genome Sequence of Dolosigranulum pigrum isolated from a Patient with interstitial lung disease.</title>
        <authorList>
            <person name="Mukhopadhyay R."/>
            <person name="Joaquin J."/>
            <person name="Hogue R."/>
            <person name="Fitzgerald S."/>
            <person name="Jospin G."/>
            <person name="Eisen J.A."/>
            <person name="Chaturvedi V."/>
        </authorList>
    </citation>
    <scope>NUCLEOTIDE SEQUENCE [LARGE SCALE GENOMIC DNA]</scope>
    <source>
        <strain evidence="4 5">15S00348</strain>
    </source>
</reference>
<dbReference type="GO" id="GO:0006355">
    <property type="term" value="P:regulation of DNA-templated transcription"/>
    <property type="evidence" value="ECO:0007669"/>
    <property type="project" value="InterPro"/>
</dbReference>
<name>A0A1S8KLN4_9LACT</name>
<keyword evidence="1" id="KW-0677">Repeat</keyword>
<evidence type="ECO:0000313" key="4">
    <source>
        <dbReference type="EMBL" id="OOL80658.1"/>
    </source>
</evidence>
<dbReference type="InterPro" id="IPR050661">
    <property type="entry name" value="BglG_antiterminators"/>
</dbReference>
<dbReference type="InterPro" id="IPR011608">
    <property type="entry name" value="PRD"/>
</dbReference>
<dbReference type="Gene3D" id="1.10.1790.10">
    <property type="entry name" value="PRD domain"/>
    <property type="match status" value="1"/>
</dbReference>
<dbReference type="PROSITE" id="PS51372">
    <property type="entry name" value="PRD_2"/>
    <property type="match status" value="1"/>
</dbReference>
<dbReference type="InterPro" id="IPR013196">
    <property type="entry name" value="HTH_11"/>
</dbReference>
<gene>
    <name evidence="4" type="ORF">BWX42_01665</name>
</gene>
<dbReference type="InterPro" id="IPR036390">
    <property type="entry name" value="WH_DNA-bd_sf"/>
</dbReference>
<dbReference type="InterPro" id="IPR036634">
    <property type="entry name" value="PRD_sf"/>
</dbReference>
<dbReference type="InterPro" id="IPR036388">
    <property type="entry name" value="WH-like_DNA-bd_sf"/>
</dbReference>
<evidence type="ECO:0000256" key="1">
    <source>
        <dbReference type="ARBA" id="ARBA00022737"/>
    </source>
</evidence>
<dbReference type="Proteomes" id="UP000190409">
    <property type="component" value="Unassembled WGS sequence"/>
</dbReference>
<dbReference type="RefSeq" id="WP_077862199.1">
    <property type="nucleotide sequence ID" value="NZ_CP040410.1"/>
</dbReference>
<accession>A0A1S8KLN4</accession>
<evidence type="ECO:0000313" key="5">
    <source>
        <dbReference type="Proteomes" id="UP000190409"/>
    </source>
</evidence>
<keyword evidence="3" id="KW-0804">Transcription</keyword>
<dbReference type="PANTHER" id="PTHR30185">
    <property type="entry name" value="CRYPTIC BETA-GLUCOSIDE BGL OPERON ANTITERMINATOR"/>
    <property type="match status" value="1"/>
</dbReference>
<dbReference type="AlphaFoldDB" id="A0A1S8KLN4"/>
<protein>
    <submittedName>
        <fullName evidence="4">Uncharacterized protein</fullName>
    </submittedName>
</protein>
<dbReference type="Pfam" id="PF08279">
    <property type="entry name" value="HTH_11"/>
    <property type="match status" value="1"/>
</dbReference>
<proteinExistence type="predicted"/>
<dbReference type="Gene3D" id="1.10.10.10">
    <property type="entry name" value="Winged helix-like DNA-binding domain superfamily/Winged helix DNA-binding domain"/>
    <property type="match status" value="1"/>
</dbReference>
<evidence type="ECO:0000256" key="3">
    <source>
        <dbReference type="ARBA" id="ARBA00023163"/>
    </source>
</evidence>
<sequence length="604" mass="71370">MDIYEAIILSYIYDQKEISLDILSLEQSVNKEELQKVASKLCEGYDEIINLEQDQIKILKKLENRIYLSNKNDYNKIKNRIAYIFFQLIIATDYISIDNLAEQLNVSRSTINNDLKRIRKRVMHYNSEVLGRPNKGLYLKTTEFQRHLIFFHEVNSYLEWIMPLHRDIVDNLTHIIDDTSLPEFVKRNMITTVSFMIYRKEKNNSINQDFPIYDNIDLAMSSHLAQIINGVYNINLNQIEVNVIFFPMISLNTSFAKMRINKENKWLLEKIIDETTEQIKKKYAIYLNKYKLFERIKDHLAYLINRLLFKIPHQNNINIKLENEYPLAYEFAKETAYIIEKELNVISTEQDISYLHLYFIFALKEKDQKIQEISTTVNKIAVVTNQGKGVFKFIKQHILNNTSLDGIEIIHLKKHEIEKLNTNNFEIIFTTEDLDNKLTNVIHIEEMTDFIEQVSYHMRLLSNQEKNIIGQDLDISFCSVSFSEEFTYEEKVLVALREIEDDPTLINKLFNIFKEKESENSMVYENNIYFPHITNPSGDNIKIVVSNEVDQLFVFLSIPAKMTDSQEYLLTKIYDKIFNLIATQELKSIDTTSFEKFMNYGDDR</sequence>
<dbReference type="SUPFAM" id="SSF63520">
    <property type="entry name" value="PTS-regulatory domain, PRD"/>
    <property type="match status" value="1"/>
</dbReference>
<dbReference type="SUPFAM" id="SSF46785">
    <property type="entry name" value="Winged helix' DNA-binding domain"/>
    <property type="match status" value="1"/>
</dbReference>